<reference evidence="4" key="1">
    <citation type="journal article" date="2019" name="Int. J. Syst. Evol. Microbiol.">
        <title>The Global Catalogue of Microorganisms (GCM) 10K type strain sequencing project: providing services to taxonomists for standard genome sequencing and annotation.</title>
        <authorList>
            <consortium name="The Broad Institute Genomics Platform"/>
            <consortium name="The Broad Institute Genome Sequencing Center for Infectious Disease"/>
            <person name="Wu L."/>
            <person name="Ma J."/>
        </authorList>
    </citation>
    <scope>NUCLEOTIDE SEQUENCE [LARGE SCALE GENOMIC DNA]</scope>
    <source>
        <strain evidence="4">JCM 17664</strain>
    </source>
</reference>
<accession>A0ABP8FHI2</accession>
<evidence type="ECO:0000256" key="1">
    <source>
        <dbReference type="SAM" id="Coils"/>
    </source>
</evidence>
<feature type="coiled-coil region" evidence="1">
    <location>
        <begin position="57"/>
        <end position="84"/>
    </location>
</feature>
<evidence type="ECO:0008006" key="5">
    <source>
        <dbReference type="Google" id="ProtNLM"/>
    </source>
</evidence>
<evidence type="ECO:0000256" key="2">
    <source>
        <dbReference type="SAM" id="SignalP"/>
    </source>
</evidence>
<keyword evidence="2" id="KW-0732">Signal</keyword>
<proteinExistence type="predicted"/>
<dbReference type="EMBL" id="BAABFN010000001">
    <property type="protein sequence ID" value="GAA4303943.1"/>
    <property type="molecule type" value="Genomic_DNA"/>
</dbReference>
<dbReference type="Proteomes" id="UP001501207">
    <property type="component" value="Unassembled WGS sequence"/>
</dbReference>
<name>A0ABP8FHI2_9BACT</name>
<feature type="signal peptide" evidence="2">
    <location>
        <begin position="1"/>
        <end position="29"/>
    </location>
</feature>
<organism evidence="3 4">
    <name type="scientific">Compostibacter hankyongensis</name>
    <dbReference type="NCBI Taxonomy" id="1007089"/>
    <lineage>
        <taxon>Bacteria</taxon>
        <taxon>Pseudomonadati</taxon>
        <taxon>Bacteroidota</taxon>
        <taxon>Chitinophagia</taxon>
        <taxon>Chitinophagales</taxon>
        <taxon>Chitinophagaceae</taxon>
        <taxon>Compostibacter</taxon>
    </lineage>
</organism>
<dbReference type="PROSITE" id="PS51257">
    <property type="entry name" value="PROKAR_LIPOPROTEIN"/>
    <property type="match status" value="1"/>
</dbReference>
<evidence type="ECO:0000313" key="4">
    <source>
        <dbReference type="Proteomes" id="UP001501207"/>
    </source>
</evidence>
<protein>
    <recommendedName>
        <fullName evidence="5">Lipoprotein</fullName>
    </recommendedName>
</protein>
<gene>
    <name evidence="3" type="ORF">GCM10023143_07850</name>
</gene>
<feature type="chain" id="PRO_5047519718" description="Lipoprotein" evidence="2">
    <location>
        <begin position="30"/>
        <end position="152"/>
    </location>
</feature>
<comment type="caution">
    <text evidence="3">The sequence shown here is derived from an EMBL/GenBank/DDBJ whole genome shotgun (WGS) entry which is preliminary data.</text>
</comment>
<evidence type="ECO:0000313" key="3">
    <source>
        <dbReference type="EMBL" id="GAA4303943.1"/>
    </source>
</evidence>
<keyword evidence="4" id="KW-1185">Reference proteome</keyword>
<dbReference type="RefSeq" id="WP_344975677.1">
    <property type="nucleotide sequence ID" value="NZ_BAABFN010000001.1"/>
</dbReference>
<sequence>MKRTFYHGFLAGAMLVSAAACQSSGSRNAANLEDTAAKNDAAQNSVSADIMNIHDKAMSKISQMRQLEQELNEAKVARVKAGKDTLQLAKASQALNYCDTAMFGWMQRYDTEQTGKTDDEKSAYEQEQLQLVKTLNASMDSSITAAKQLLNP</sequence>
<keyword evidence="1" id="KW-0175">Coiled coil</keyword>